<keyword evidence="2" id="KW-1185">Reference proteome</keyword>
<organism evidence="1">
    <name type="scientific">Mytilinidion resinicola</name>
    <dbReference type="NCBI Taxonomy" id="574789"/>
    <lineage>
        <taxon>Eukaryota</taxon>
        <taxon>Fungi</taxon>
        <taxon>Dikarya</taxon>
        <taxon>Ascomycota</taxon>
        <taxon>Pezizomycotina</taxon>
        <taxon>Dothideomycetes</taxon>
        <taxon>Pleosporomycetidae</taxon>
        <taxon>Mytilinidiales</taxon>
        <taxon>Mytilinidiaceae</taxon>
        <taxon>Mytilinidion</taxon>
    </lineage>
</organism>
<protein>
    <submittedName>
        <fullName evidence="1 3">Uncharacterized protein</fullName>
    </submittedName>
</protein>
<dbReference type="Proteomes" id="UP000504636">
    <property type="component" value="Unplaced"/>
</dbReference>
<evidence type="ECO:0000313" key="2">
    <source>
        <dbReference type="Proteomes" id="UP000504636"/>
    </source>
</evidence>
<name>A0A6A6YGM6_9PEZI</name>
<evidence type="ECO:0000313" key="3">
    <source>
        <dbReference type="RefSeq" id="XP_033574128.1"/>
    </source>
</evidence>
<evidence type="ECO:0000313" key="1">
    <source>
        <dbReference type="EMBL" id="KAF2807164.1"/>
    </source>
</evidence>
<gene>
    <name evidence="1 3" type="ORF">BDZ99DRAFT_75338</name>
</gene>
<proteinExistence type="predicted"/>
<dbReference type="RefSeq" id="XP_033574128.1">
    <property type="nucleotide sequence ID" value="XM_033728873.1"/>
</dbReference>
<reference evidence="3" key="2">
    <citation type="submission" date="2020-04" db="EMBL/GenBank/DDBJ databases">
        <authorList>
            <consortium name="NCBI Genome Project"/>
        </authorList>
    </citation>
    <scope>NUCLEOTIDE SEQUENCE</scope>
    <source>
        <strain evidence="3">CBS 304.34</strain>
    </source>
</reference>
<sequence>MRMVGSIIWACACVKSLCTFRPSPVLGRFLGCTREVIPQLRSPHFKIIYTLPLTISEPSLIQGPTFVFQYTSRAVLHWGRTTTSSGESHLRTVYAQDTSTLFAPNLSTL</sequence>
<reference evidence="3" key="3">
    <citation type="submission" date="2025-04" db="UniProtKB">
        <authorList>
            <consortium name="RefSeq"/>
        </authorList>
    </citation>
    <scope>IDENTIFICATION</scope>
    <source>
        <strain evidence="3">CBS 304.34</strain>
    </source>
</reference>
<dbReference type="AlphaFoldDB" id="A0A6A6YGM6"/>
<reference evidence="1 3" key="1">
    <citation type="journal article" date="2020" name="Stud. Mycol.">
        <title>101 Dothideomycetes genomes: a test case for predicting lifestyles and emergence of pathogens.</title>
        <authorList>
            <person name="Haridas S."/>
            <person name="Albert R."/>
            <person name="Binder M."/>
            <person name="Bloem J."/>
            <person name="Labutti K."/>
            <person name="Salamov A."/>
            <person name="Andreopoulos B."/>
            <person name="Baker S."/>
            <person name="Barry K."/>
            <person name="Bills G."/>
            <person name="Bluhm B."/>
            <person name="Cannon C."/>
            <person name="Castanera R."/>
            <person name="Culley D."/>
            <person name="Daum C."/>
            <person name="Ezra D."/>
            <person name="Gonzalez J."/>
            <person name="Henrissat B."/>
            <person name="Kuo A."/>
            <person name="Liang C."/>
            <person name="Lipzen A."/>
            <person name="Lutzoni F."/>
            <person name="Magnuson J."/>
            <person name="Mondo S."/>
            <person name="Nolan M."/>
            <person name="Ohm R."/>
            <person name="Pangilinan J."/>
            <person name="Park H.-J."/>
            <person name="Ramirez L."/>
            <person name="Alfaro M."/>
            <person name="Sun H."/>
            <person name="Tritt A."/>
            <person name="Yoshinaga Y."/>
            <person name="Zwiers L.-H."/>
            <person name="Turgeon B."/>
            <person name="Goodwin S."/>
            <person name="Spatafora J."/>
            <person name="Crous P."/>
            <person name="Grigoriev I."/>
        </authorList>
    </citation>
    <scope>NUCLEOTIDE SEQUENCE</scope>
    <source>
        <strain evidence="1 3">CBS 304.34</strain>
    </source>
</reference>
<accession>A0A6A6YGM6</accession>
<dbReference type="GeneID" id="54469766"/>
<dbReference type="EMBL" id="MU003705">
    <property type="protein sequence ID" value="KAF2807164.1"/>
    <property type="molecule type" value="Genomic_DNA"/>
</dbReference>